<keyword evidence="6 7" id="KW-0472">Membrane</keyword>
<organism evidence="10 11">
    <name type="scientific">Sphingomonas quercus</name>
    <dbReference type="NCBI Taxonomy" id="2842451"/>
    <lineage>
        <taxon>Bacteria</taxon>
        <taxon>Pseudomonadati</taxon>
        <taxon>Pseudomonadota</taxon>
        <taxon>Alphaproteobacteria</taxon>
        <taxon>Sphingomonadales</taxon>
        <taxon>Sphingomonadaceae</taxon>
        <taxon>Sphingomonas</taxon>
    </lineage>
</organism>
<evidence type="ECO:0000256" key="6">
    <source>
        <dbReference type="ARBA" id="ARBA00023136"/>
    </source>
</evidence>
<evidence type="ECO:0000256" key="7">
    <source>
        <dbReference type="RuleBase" id="RU365041"/>
    </source>
</evidence>
<dbReference type="EMBL" id="JAHKRT010000003">
    <property type="protein sequence ID" value="MBU3077458.1"/>
    <property type="molecule type" value="Genomic_DNA"/>
</dbReference>
<keyword evidence="4 7" id="KW-0812">Transmembrane</keyword>
<keyword evidence="11" id="KW-1185">Reference proteome</keyword>
<keyword evidence="7" id="KW-0997">Cell inner membrane</keyword>
<dbReference type="PANTHER" id="PTHR33778:SF1">
    <property type="entry name" value="MAGNESIUM TRANSPORTER YHID-RELATED"/>
    <property type="match status" value="1"/>
</dbReference>
<feature type="transmembrane region" description="Helical" evidence="7">
    <location>
        <begin position="60"/>
        <end position="78"/>
    </location>
</feature>
<feature type="transmembrane region" description="Helical" evidence="7">
    <location>
        <begin position="141"/>
        <end position="159"/>
    </location>
</feature>
<comment type="similarity">
    <text evidence="2 7">Belongs to the MgtC/SapB family.</text>
</comment>
<comment type="caution">
    <text evidence="10">The sequence shown here is derived from an EMBL/GenBank/DDBJ whole genome shotgun (WGS) entry which is preliminary data.</text>
</comment>
<comment type="subcellular location">
    <subcellularLocation>
        <location evidence="7">Cell inner membrane</location>
        <topology evidence="7">Multi-pass membrane protein</topology>
    </subcellularLocation>
    <subcellularLocation>
        <location evidence="1">Cell membrane</location>
        <topology evidence="1">Multi-pass membrane protein</topology>
    </subcellularLocation>
</comment>
<evidence type="ECO:0000256" key="3">
    <source>
        <dbReference type="ARBA" id="ARBA00022475"/>
    </source>
</evidence>
<feature type="transmembrane region" description="Helical" evidence="7">
    <location>
        <begin position="117"/>
        <end position="135"/>
    </location>
</feature>
<evidence type="ECO:0000256" key="4">
    <source>
        <dbReference type="ARBA" id="ARBA00022692"/>
    </source>
</evidence>
<evidence type="ECO:0000313" key="10">
    <source>
        <dbReference type="EMBL" id="MBU3077458.1"/>
    </source>
</evidence>
<feature type="transmembrane region" description="Helical" evidence="7">
    <location>
        <begin position="90"/>
        <end position="110"/>
    </location>
</feature>
<keyword evidence="5 7" id="KW-1133">Transmembrane helix</keyword>
<accession>A0ABS6BGN7</accession>
<evidence type="ECO:0000259" key="9">
    <source>
        <dbReference type="Pfam" id="PF02308"/>
    </source>
</evidence>
<evidence type="ECO:0000313" key="11">
    <source>
        <dbReference type="Proteomes" id="UP000776276"/>
    </source>
</evidence>
<feature type="domain" description="MgtC/SapB/SrpB/YhiD N-terminal" evidence="9">
    <location>
        <begin position="35"/>
        <end position="160"/>
    </location>
</feature>
<feature type="transmembrane region" description="Helical" evidence="7">
    <location>
        <begin position="31"/>
        <end position="48"/>
    </location>
</feature>
<dbReference type="PANTHER" id="PTHR33778">
    <property type="entry name" value="PROTEIN MGTC"/>
    <property type="match status" value="1"/>
</dbReference>
<keyword evidence="3" id="KW-1003">Cell membrane</keyword>
<dbReference type="Proteomes" id="UP000776276">
    <property type="component" value="Unassembled WGS sequence"/>
</dbReference>
<reference evidence="10 11" key="1">
    <citation type="submission" date="2021-06" db="EMBL/GenBank/DDBJ databases">
        <title>Sphingomonas sp. XMGL2, whole genome shotgun sequencing project.</title>
        <authorList>
            <person name="Zhao G."/>
            <person name="Shen L."/>
        </authorList>
    </citation>
    <scope>NUCLEOTIDE SEQUENCE [LARGE SCALE GENOMIC DNA]</scope>
    <source>
        <strain evidence="10 11">XMGL2</strain>
    </source>
</reference>
<evidence type="ECO:0000256" key="8">
    <source>
        <dbReference type="SAM" id="MobiDB-lite"/>
    </source>
</evidence>
<dbReference type="InterPro" id="IPR003416">
    <property type="entry name" value="MgtC/SapB/SrpB/YhiD_fam"/>
</dbReference>
<sequence length="194" mass="20011">MIGTVGPAARSPLEQARELDLPELGTSWESIALRLGLATLVGLVLGLEREWRGRDAGLRTHALVALSSAAITVSALLITESQPAGRSDPLRAVQGLAQAIGFIAGGLIFVRGGDVRNMTTAASLWLAAAVGIAAGAGQLRLVLLAAGMALAVLSLVGLAERLFPARRRAGDQAGELGLPNRRGAIDRGAGEDRR</sequence>
<evidence type="ECO:0000256" key="5">
    <source>
        <dbReference type="ARBA" id="ARBA00022989"/>
    </source>
</evidence>
<evidence type="ECO:0000256" key="2">
    <source>
        <dbReference type="ARBA" id="ARBA00009298"/>
    </source>
</evidence>
<dbReference type="InterPro" id="IPR049177">
    <property type="entry name" value="MgtC_SapB_SrpB_YhiD_N"/>
</dbReference>
<protein>
    <recommendedName>
        <fullName evidence="7">Protein MgtC</fullName>
    </recommendedName>
</protein>
<name>A0ABS6BGN7_9SPHN</name>
<proteinExistence type="inferred from homology"/>
<evidence type="ECO:0000256" key="1">
    <source>
        <dbReference type="ARBA" id="ARBA00004651"/>
    </source>
</evidence>
<dbReference type="Pfam" id="PF02308">
    <property type="entry name" value="MgtC"/>
    <property type="match status" value="1"/>
</dbReference>
<feature type="compositionally biased region" description="Basic and acidic residues" evidence="8">
    <location>
        <begin position="183"/>
        <end position="194"/>
    </location>
</feature>
<gene>
    <name evidence="10" type="ORF">KOF26_06205</name>
</gene>
<feature type="region of interest" description="Disordered" evidence="8">
    <location>
        <begin position="174"/>
        <end position="194"/>
    </location>
</feature>